<evidence type="ECO:0000313" key="4">
    <source>
        <dbReference type="Proteomes" id="UP000254069"/>
    </source>
</evidence>
<name>A0A380C333_9GAMM</name>
<dbReference type="GeneID" id="93808823"/>
<dbReference type="EMBL" id="AP024613">
    <property type="protein sequence ID" value="BCV44758.1"/>
    <property type="molecule type" value="Genomic_DNA"/>
</dbReference>
<evidence type="ECO:0000256" key="1">
    <source>
        <dbReference type="SAM" id="SignalP"/>
    </source>
</evidence>
<reference evidence="2" key="2">
    <citation type="submission" date="2021-05" db="EMBL/GenBank/DDBJ databases">
        <title>Molecular characterization for Shewanella algae harboring chromosomal blaOXA-55-like strains isolated from clinical and environment sample.</title>
        <authorList>
            <person name="Ohama Y."/>
            <person name="Aoki K."/>
            <person name="Harada S."/>
            <person name="Moriya K."/>
            <person name="Ishii Y."/>
            <person name="Tateda K."/>
        </authorList>
    </citation>
    <scope>NUCLEOTIDE SEQUENCE</scope>
    <source>
        <strain evidence="2">TUM17379</strain>
    </source>
</reference>
<evidence type="ECO:0000313" key="3">
    <source>
        <dbReference type="EMBL" id="SUJ10664.1"/>
    </source>
</evidence>
<dbReference type="RefSeq" id="WP_025010473.1">
    <property type="nucleotide sequence ID" value="NZ_AP024609.1"/>
</dbReference>
<dbReference type="KEGG" id="salg:BS332_16150"/>
<dbReference type="Proteomes" id="UP000254069">
    <property type="component" value="Unassembled WGS sequence"/>
</dbReference>
<proteinExistence type="predicted"/>
<organism evidence="3 4">
    <name type="scientific">Shewanella algae</name>
    <dbReference type="NCBI Taxonomy" id="38313"/>
    <lineage>
        <taxon>Bacteria</taxon>
        <taxon>Pseudomonadati</taxon>
        <taxon>Pseudomonadota</taxon>
        <taxon>Gammaproteobacteria</taxon>
        <taxon>Alteromonadales</taxon>
        <taxon>Shewanellaceae</taxon>
        <taxon>Shewanella</taxon>
    </lineage>
</organism>
<accession>A0A3G4UM78</accession>
<dbReference type="AlphaFoldDB" id="A0A380C333"/>
<gene>
    <name evidence="3" type="ORF">NCTC10738_04292</name>
    <name evidence="2" type="ORF">TUM17379_17760</name>
</gene>
<accession>A0A380C333</accession>
<keyword evidence="4" id="KW-1185">Reference proteome</keyword>
<dbReference type="PROSITE" id="PS51257">
    <property type="entry name" value="PROKAR_LIPOPROTEIN"/>
    <property type="match status" value="1"/>
</dbReference>
<protein>
    <submittedName>
        <fullName evidence="3">Uncharacterized protein</fullName>
    </submittedName>
</protein>
<feature type="chain" id="PRO_5041540817" evidence="1">
    <location>
        <begin position="20"/>
        <end position="147"/>
    </location>
</feature>
<sequence length="147" mass="16450">MKKIIVVSIALLLSGCATQVDKFSYLKQWNDSWQACDRQGKTSTLTFPASPWFNALAREDKIAVLIYLNELKDYQCTEDEALRLKAVLADADITTLNDLLKGFIYFEAPDKEAIQHLDQSQVEALAKAIDGPFNPLKVAEDLGMLQP</sequence>
<reference evidence="3 4" key="1">
    <citation type="submission" date="2018-06" db="EMBL/GenBank/DDBJ databases">
        <authorList>
            <consortium name="Pathogen Informatics"/>
            <person name="Doyle S."/>
        </authorList>
    </citation>
    <scope>NUCLEOTIDE SEQUENCE [LARGE SCALE GENOMIC DNA]</scope>
    <source>
        <strain evidence="3 4">NCTC10738</strain>
    </source>
</reference>
<keyword evidence="1" id="KW-0732">Signal</keyword>
<dbReference type="Proteomes" id="UP000825078">
    <property type="component" value="Chromosome"/>
</dbReference>
<evidence type="ECO:0000313" key="2">
    <source>
        <dbReference type="EMBL" id="BCV44758.1"/>
    </source>
</evidence>
<feature type="signal peptide" evidence="1">
    <location>
        <begin position="1"/>
        <end position="19"/>
    </location>
</feature>
<dbReference type="EMBL" id="UGYO01000002">
    <property type="protein sequence ID" value="SUJ10664.1"/>
    <property type="molecule type" value="Genomic_DNA"/>
</dbReference>